<keyword evidence="1" id="KW-0677">Repeat</keyword>
<evidence type="ECO:0000313" key="4">
    <source>
        <dbReference type="EnsemblPlants" id="Kaladp0019s0052.1.v1.1.CDS.1"/>
    </source>
</evidence>
<name>A0A7N0T2V8_KALFE</name>
<dbReference type="GO" id="GO:0003723">
    <property type="term" value="F:RNA binding"/>
    <property type="evidence" value="ECO:0007669"/>
    <property type="project" value="InterPro"/>
</dbReference>
<evidence type="ECO:0000256" key="2">
    <source>
        <dbReference type="PROSITE-ProRule" id="PRU00708"/>
    </source>
</evidence>
<dbReference type="AlphaFoldDB" id="A0A7N0T2V8"/>
<dbReference type="Gramene" id="Kaladp0019s0052.1.v1.1">
    <property type="protein sequence ID" value="Kaladp0019s0052.1.v1.1.CDS.1"/>
    <property type="gene ID" value="Kaladp0019s0052.v1.1"/>
</dbReference>
<evidence type="ECO:0000256" key="3">
    <source>
        <dbReference type="SAM" id="MobiDB-lite"/>
    </source>
</evidence>
<organism evidence="4 5">
    <name type="scientific">Kalanchoe fedtschenkoi</name>
    <name type="common">Lavender scallops</name>
    <name type="synonym">South American air plant</name>
    <dbReference type="NCBI Taxonomy" id="63787"/>
    <lineage>
        <taxon>Eukaryota</taxon>
        <taxon>Viridiplantae</taxon>
        <taxon>Streptophyta</taxon>
        <taxon>Embryophyta</taxon>
        <taxon>Tracheophyta</taxon>
        <taxon>Spermatophyta</taxon>
        <taxon>Magnoliopsida</taxon>
        <taxon>eudicotyledons</taxon>
        <taxon>Gunneridae</taxon>
        <taxon>Pentapetalae</taxon>
        <taxon>Saxifragales</taxon>
        <taxon>Crassulaceae</taxon>
        <taxon>Kalanchoe</taxon>
    </lineage>
</organism>
<dbReference type="PANTHER" id="PTHR47926:SF511">
    <property type="entry name" value="PENTATRICOPEPTIDE REPEAT-CONTAINING PROTEIN"/>
    <property type="match status" value="1"/>
</dbReference>
<feature type="repeat" description="PPR" evidence="2">
    <location>
        <begin position="212"/>
        <end position="246"/>
    </location>
</feature>
<feature type="region of interest" description="Disordered" evidence="3">
    <location>
        <begin position="38"/>
        <end position="58"/>
    </location>
</feature>
<dbReference type="InterPro" id="IPR002885">
    <property type="entry name" value="PPR_rpt"/>
</dbReference>
<dbReference type="Gene3D" id="1.25.40.10">
    <property type="entry name" value="Tetratricopeptide repeat domain"/>
    <property type="match status" value="4"/>
</dbReference>
<proteinExistence type="predicted"/>
<dbReference type="InterPro" id="IPR011990">
    <property type="entry name" value="TPR-like_helical_dom_sf"/>
</dbReference>
<dbReference type="Pfam" id="PF13041">
    <property type="entry name" value="PPR_2"/>
    <property type="match status" value="3"/>
</dbReference>
<evidence type="ECO:0008006" key="6">
    <source>
        <dbReference type="Google" id="ProtNLM"/>
    </source>
</evidence>
<dbReference type="Pfam" id="PF01535">
    <property type="entry name" value="PPR"/>
    <property type="match status" value="1"/>
</dbReference>
<keyword evidence="5" id="KW-1185">Reference proteome</keyword>
<dbReference type="FunFam" id="1.25.40.10:FF:000285">
    <property type="entry name" value="Pentatricopeptide repeat-containing protein, chloroplastic"/>
    <property type="match status" value="1"/>
</dbReference>
<dbReference type="FunFam" id="1.25.40.10:FF:000090">
    <property type="entry name" value="Pentatricopeptide repeat-containing protein, chloroplastic"/>
    <property type="match status" value="1"/>
</dbReference>
<feature type="repeat" description="PPR" evidence="2">
    <location>
        <begin position="413"/>
        <end position="447"/>
    </location>
</feature>
<dbReference type="PROSITE" id="PS51375">
    <property type="entry name" value="PPR"/>
    <property type="match status" value="3"/>
</dbReference>
<dbReference type="NCBIfam" id="TIGR00756">
    <property type="entry name" value="PPR"/>
    <property type="match status" value="3"/>
</dbReference>
<evidence type="ECO:0000256" key="1">
    <source>
        <dbReference type="ARBA" id="ARBA00022737"/>
    </source>
</evidence>
<accession>A0A7N0T2V8</accession>
<protein>
    <recommendedName>
        <fullName evidence="6">Pentatricopeptide repeat-containing protein</fullName>
    </recommendedName>
</protein>
<dbReference type="OMA" id="TQVHAYA"/>
<sequence>MQCYFRFRSHPTFFSHLRLSSLTRIISSSFHDLTPSPPAAAHQYRLPPTPSVTTSGRHASNPAPLLSSLVLLSTPNHSQLLHDSQNRVLNACVKRKAFHRANKLFAEMTVRSVITYNIVICGIMNQEGFAYFTRMLLESIHPDDITFNALLRTCKELRRGTGVIICQQTHCFLAKLGFGSNCFVASALVGSYAEIGLPADARRAFDQVLCKDLVMWNVMVSCYASNGLPFEACDLYNAMSSCGVTGDAYTFCSLLRCGFVGTCDLAKQLHGSAVKLSHSSDLMVASALVHMYVENGGLDDGRKTFDDMNSKNVVTWNTMIVGYGRQGHGNETMRLLRDMLRQGFAADELTLASVLSSCGHSSSTDELIQVHEFSIKGGFELFPSVSNALVNAYSKCGNMADASRSFTSTAKPDLVTWTSMINAHWTNGMPDQALDVFEKMVSCGVRPDDVAFLGVLSACSHGGLLIEGFHYFNLMTACYHIIPNEDHYTCLIDLLSRSGLLNEAFTALSLMPIVPRRDTLAAFAGACKIHGKIDAAKWAAEMLQQFEPNEAVNQTLLSSLYAAIEDWSRAGEIRKRCNHKALGCSFVV</sequence>
<dbReference type="InterPro" id="IPR046960">
    <property type="entry name" value="PPR_At4g14850-like_plant"/>
</dbReference>
<dbReference type="Proteomes" id="UP000594263">
    <property type="component" value="Unplaced"/>
</dbReference>
<dbReference type="EnsemblPlants" id="Kaladp0019s0052.1.v1.1">
    <property type="protein sequence ID" value="Kaladp0019s0052.1.v1.1.CDS.1"/>
    <property type="gene ID" value="Kaladp0019s0052.v1.1"/>
</dbReference>
<evidence type="ECO:0000313" key="5">
    <source>
        <dbReference type="Proteomes" id="UP000594263"/>
    </source>
</evidence>
<dbReference type="GO" id="GO:0009451">
    <property type="term" value="P:RNA modification"/>
    <property type="evidence" value="ECO:0007669"/>
    <property type="project" value="InterPro"/>
</dbReference>
<dbReference type="PANTHER" id="PTHR47926">
    <property type="entry name" value="PENTATRICOPEPTIDE REPEAT-CONTAINING PROTEIN"/>
    <property type="match status" value="1"/>
</dbReference>
<feature type="repeat" description="PPR" evidence="2">
    <location>
        <begin position="312"/>
        <end position="346"/>
    </location>
</feature>
<reference evidence="4" key="1">
    <citation type="submission" date="2021-01" db="UniProtKB">
        <authorList>
            <consortium name="EnsemblPlants"/>
        </authorList>
    </citation>
    <scope>IDENTIFICATION</scope>
</reference>